<dbReference type="PANTHER" id="PTHR33505:SF4">
    <property type="entry name" value="PROTEIN PREY, MITOCHONDRIAL"/>
    <property type="match status" value="1"/>
</dbReference>
<gene>
    <name evidence="2" type="ORF">ARTV_1511</name>
</gene>
<dbReference type="Pfam" id="PF03966">
    <property type="entry name" value="Trm112p"/>
    <property type="match status" value="1"/>
</dbReference>
<sequence>MDHRLLDIIACPICHGKLVYDKQNLELICKFDHLAYPVRNNIPVLLKEEALELPLDEEK</sequence>
<evidence type="ECO:0000313" key="2">
    <source>
        <dbReference type="EMBL" id="SSW95563.1"/>
    </source>
</evidence>
<dbReference type="Gene3D" id="2.20.25.10">
    <property type="match status" value="1"/>
</dbReference>
<dbReference type="InterPro" id="IPR005651">
    <property type="entry name" value="Trm112-like"/>
</dbReference>
<dbReference type="HAMAP" id="MF_01187">
    <property type="entry name" value="UPF0434"/>
    <property type="match status" value="1"/>
</dbReference>
<organism evidence="2">
    <name type="scientific">Arsenophonus endosymbiont of Trialeurodes vaporariorum</name>
    <dbReference type="NCBI Taxonomy" id="235567"/>
    <lineage>
        <taxon>Bacteria</taxon>
        <taxon>Pseudomonadati</taxon>
        <taxon>Pseudomonadota</taxon>
        <taxon>Gammaproteobacteria</taxon>
        <taxon>Enterobacterales</taxon>
        <taxon>Morganellaceae</taxon>
        <taxon>Arsenophonus</taxon>
    </lineage>
</organism>
<dbReference type="AlphaFoldDB" id="A0A3B0M028"/>
<dbReference type="GO" id="GO:0005829">
    <property type="term" value="C:cytosol"/>
    <property type="evidence" value="ECO:0007669"/>
    <property type="project" value="TreeGrafter"/>
</dbReference>
<dbReference type="FunFam" id="2.20.25.10:FF:000002">
    <property type="entry name" value="UPF0434 protein YcaR"/>
    <property type="match status" value="1"/>
</dbReference>
<protein>
    <recommendedName>
        <fullName evidence="1">UPF0434 protein ARTV_1511</fullName>
    </recommendedName>
</protein>
<proteinExistence type="inferred from homology"/>
<evidence type="ECO:0000256" key="1">
    <source>
        <dbReference type="HAMAP-Rule" id="MF_01187"/>
    </source>
</evidence>
<name>A0A3B0M028_9GAMM</name>
<accession>A0A3B0M028</accession>
<comment type="similarity">
    <text evidence="1">Belongs to the UPF0434 family.</text>
</comment>
<dbReference type="PANTHER" id="PTHR33505">
    <property type="entry name" value="ZGC:162634"/>
    <property type="match status" value="1"/>
</dbReference>
<reference evidence="2" key="1">
    <citation type="submission" date="2018-04" db="EMBL/GenBank/DDBJ databases">
        <authorList>
            <person name="Go L.Y."/>
            <person name="Mitchell J.A."/>
        </authorList>
    </citation>
    <scope>NUCLEOTIDE SEQUENCE</scope>
    <source>
        <strain evidence="2">ARTV</strain>
    </source>
</reference>
<dbReference type="EMBL" id="UFQR01000005">
    <property type="protein sequence ID" value="SSW95563.1"/>
    <property type="molecule type" value="Genomic_DNA"/>
</dbReference>
<dbReference type="SUPFAM" id="SSF158997">
    <property type="entry name" value="Trm112p-like"/>
    <property type="match status" value="1"/>
</dbReference>